<evidence type="ECO:0000313" key="1">
    <source>
        <dbReference type="EMBL" id="KKK62980.1"/>
    </source>
</evidence>
<protein>
    <submittedName>
        <fullName evidence="1">Uncharacterized protein</fullName>
    </submittedName>
</protein>
<dbReference type="AlphaFoldDB" id="A0A0F8XP81"/>
<comment type="caution">
    <text evidence="1">The sequence shown here is derived from an EMBL/GenBank/DDBJ whole genome shotgun (WGS) entry which is preliminary data.</text>
</comment>
<dbReference type="EMBL" id="LAZR01061733">
    <property type="protein sequence ID" value="KKK62980.1"/>
    <property type="molecule type" value="Genomic_DNA"/>
</dbReference>
<gene>
    <name evidence="1" type="ORF">LCGC14_2998900</name>
</gene>
<organism evidence="1">
    <name type="scientific">marine sediment metagenome</name>
    <dbReference type="NCBI Taxonomy" id="412755"/>
    <lineage>
        <taxon>unclassified sequences</taxon>
        <taxon>metagenomes</taxon>
        <taxon>ecological metagenomes</taxon>
    </lineage>
</organism>
<dbReference type="Gene3D" id="3.90.1690.10">
    <property type="entry name" value="phage-related protein like domain"/>
    <property type="match status" value="1"/>
</dbReference>
<accession>A0A0F8XP81</accession>
<feature type="non-terminal residue" evidence="1">
    <location>
        <position position="1"/>
    </location>
</feature>
<reference evidence="1" key="1">
    <citation type="journal article" date="2015" name="Nature">
        <title>Complex archaea that bridge the gap between prokaryotes and eukaryotes.</title>
        <authorList>
            <person name="Spang A."/>
            <person name="Saw J.H."/>
            <person name="Jorgensen S.L."/>
            <person name="Zaremba-Niedzwiedzka K."/>
            <person name="Martijn J."/>
            <person name="Lind A.E."/>
            <person name="van Eijk R."/>
            <person name="Schleper C."/>
            <person name="Guy L."/>
            <person name="Ettema T.J."/>
        </authorList>
    </citation>
    <scope>NUCLEOTIDE SEQUENCE</scope>
</reference>
<proteinExistence type="predicted"/>
<dbReference type="InterPro" id="IPR053738">
    <property type="entry name" value="Lambda_capsid_assembly"/>
</dbReference>
<name>A0A0F8XP81_9ZZZZ</name>
<sequence>AIFPSFKVDKVTDSYLDWTPASTHRVIDNRITKLEDPKYIEYEALERSYRTVPYALGDLISKEDVDNADDPISLIADSARFLENAMRLAREARVLTAAFNPAIVPAVVTSGGFAWNLATGLPIRSIRAAITAIWAATQTVANAIVIPMIVAVEMLGCAEWLTYYAQTNLQDGKSLFKLNLGLQNLGLEVFISGTCGLETDQNTASDPNIFGPLIGRAVLVYTRVPKPTKRTRCFGFSPTFYGREVSKEFISRKRAWEIFSREHMDELMIDANCGLWITGV</sequence>